<dbReference type="InterPro" id="IPR029759">
    <property type="entry name" value="GPX_AS"/>
</dbReference>
<evidence type="ECO:0000256" key="2">
    <source>
        <dbReference type="ARBA" id="ARBA00022559"/>
    </source>
</evidence>
<sequence>MASGDAHTAYDFSFPAIDGGEINLSDYRDKVVLLVNTASMCGYTPQYEGLQKLWDDYRDDGLVVLGVPSGDFGGQEYGDDAAIQDFCEVNFDIDFPLTSKTGVKGPDAHPFFKWAEQTLGADNAPQWNFHKYLIGRDGALINSFETRVKPADDEVITAIKAGLAD</sequence>
<name>A0A2N3L9Z1_9PROT</name>
<reference evidence="7 8" key="1">
    <citation type="submission" date="2017-09" db="EMBL/GenBank/DDBJ databases">
        <title>Biodiversity and function of Thalassospira species in the particle-attached aromatic-hydrocarbon-degrading consortia from the surface seawater of the China South Sea.</title>
        <authorList>
            <person name="Dong C."/>
            <person name="Lai Q."/>
            <person name="Shao Z."/>
        </authorList>
    </citation>
    <scope>NUCLEOTIDE SEQUENCE [LARGE SCALE GENOMIC DNA]</scope>
    <source>
        <strain evidence="7 8">139Z-12</strain>
    </source>
</reference>
<dbReference type="InterPro" id="IPR000889">
    <property type="entry name" value="Glutathione_peroxidase"/>
</dbReference>
<evidence type="ECO:0000259" key="6">
    <source>
        <dbReference type="PROSITE" id="PS51352"/>
    </source>
</evidence>
<evidence type="ECO:0000256" key="5">
    <source>
        <dbReference type="RuleBase" id="RU000499"/>
    </source>
</evidence>
<dbReference type="GO" id="GO:0004601">
    <property type="term" value="F:peroxidase activity"/>
    <property type="evidence" value="ECO:0007669"/>
    <property type="project" value="UniProtKB-KW"/>
</dbReference>
<protein>
    <recommendedName>
        <fullName evidence="5">Glutathione peroxidase</fullName>
    </recommendedName>
</protein>
<keyword evidence="8" id="KW-1185">Reference proteome</keyword>
<dbReference type="RefSeq" id="WP_101300574.1">
    <property type="nucleotide sequence ID" value="NZ_NXGX01000002.1"/>
</dbReference>
<comment type="caution">
    <text evidence="7">The sequence shown here is derived from an EMBL/GenBank/DDBJ whole genome shotgun (WGS) entry which is preliminary data.</text>
</comment>
<evidence type="ECO:0000256" key="1">
    <source>
        <dbReference type="ARBA" id="ARBA00006926"/>
    </source>
</evidence>
<dbReference type="Gene3D" id="3.40.30.10">
    <property type="entry name" value="Glutaredoxin"/>
    <property type="match status" value="1"/>
</dbReference>
<evidence type="ECO:0000256" key="4">
    <source>
        <dbReference type="PIRSR" id="PIRSR000303-1"/>
    </source>
</evidence>
<accession>A0A2N3L9Z1</accession>
<dbReference type="PRINTS" id="PR01011">
    <property type="entry name" value="GLUTPROXDASE"/>
</dbReference>
<dbReference type="EMBL" id="NXGX01000002">
    <property type="protein sequence ID" value="PKR59537.1"/>
    <property type="molecule type" value="Genomic_DNA"/>
</dbReference>
<dbReference type="PANTHER" id="PTHR11592:SF78">
    <property type="entry name" value="GLUTATHIONE PEROXIDASE"/>
    <property type="match status" value="1"/>
</dbReference>
<evidence type="ECO:0000313" key="7">
    <source>
        <dbReference type="EMBL" id="PKR59537.1"/>
    </source>
</evidence>
<dbReference type="PIRSF" id="PIRSF000303">
    <property type="entry name" value="Glutathion_perox"/>
    <property type="match status" value="1"/>
</dbReference>
<dbReference type="GO" id="GO:0034599">
    <property type="term" value="P:cellular response to oxidative stress"/>
    <property type="evidence" value="ECO:0007669"/>
    <property type="project" value="TreeGrafter"/>
</dbReference>
<dbReference type="InterPro" id="IPR036249">
    <property type="entry name" value="Thioredoxin-like_sf"/>
</dbReference>
<dbReference type="InterPro" id="IPR013766">
    <property type="entry name" value="Thioredoxin_domain"/>
</dbReference>
<feature type="active site" evidence="4">
    <location>
        <position position="41"/>
    </location>
</feature>
<dbReference type="PROSITE" id="PS51355">
    <property type="entry name" value="GLUTATHIONE_PEROXID_3"/>
    <property type="match status" value="1"/>
</dbReference>
<dbReference type="PROSITE" id="PS51352">
    <property type="entry name" value="THIOREDOXIN_2"/>
    <property type="match status" value="1"/>
</dbReference>
<dbReference type="PROSITE" id="PS00460">
    <property type="entry name" value="GLUTATHIONE_PEROXID_1"/>
    <property type="match status" value="1"/>
</dbReference>
<keyword evidence="2 5" id="KW-0575">Peroxidase</keyword>
<feature type="domain" description="Thioredoxin" evidence="6">
    <location>
        <begin position="3"/>
        <end position="164"/>
    </location>
</feature>
<keyword evidence="3 5" id="KW-0560">Oxidoreductase</keyword>
<comment type="similarity">
    <text evidence="1 5">Belongs to the glutathione peroxidase family.</text>
</comment>
<proteinExistence type="inferred from homology"/>
<evidence type="ECO:0000313" key="8">
    <source>
        <dbReference type="Proteomes" id="UP000233332"/>
    </source>
</evidence>
<dbReference type="AlphaFoldDB" id="A0A2N3L9Z1"/>
<dbReference type="Pfam" id="PF00255">
    <property type="entry name" value="GSHPx"/>
    <property type="match status" value="1"/>
</dbReference>
<dbReference type="Proteomes" id="UP000233332">
    <property type="component" value="Unassembled WGS sequence"/>
</dbReference>
<dbReference type="PANTHER" id="PTHR11592">
    <property type="entry name" value="GLUTATHIONE PEROXIDASE"/>
    <property type="match status" value="1"/>
</dbReference>
<dbReference type="SUPFAM" id="SSF52833">
    <property type="entry name" value="Thioredoxin-like"/>
    <property type="match status" value="1"/>
</dbReference>
<evidence type="ECO:0000256" key="3">
    <source>
        <dbReference type="ARBA" id="ARBA00023002"/>
    </source>
</evidence>
<organism evidence="7 8">
    <name type="scientific">Thalassospira lohafexi</name>
    <dbReference type="NCBI Taxonomy" id="744227"/>
    <lineage>
        <taxon>Bacteria</taxon>
        <taxon>Pseudomonadati</taxon>
        <taxon>Pseudomonadota</taxon>
        <taxon>Alphaproteobacteria</taxon>
        <taxon>Rhodospirillales</taxon>
        <taxon>Thalassospiraceae</taxon>
        <taxon>Thalassospira</taxon>
    </lineage>
</organism>
<gene>
    <name evidence="7" type="ORF">COO92_05775</name>
</gene>
<dbReference type="CDD" id="cd00340">
    <property type="entry name" value="GSH_Peroxidase"/>
    <property type="match status" value="1"/>
</dbReference>